<protein>
    <submittedName>
        <fullName evidence="3">Uncharacterized protein</fullName>
    </submittedName>
</protein>
<evidence type="ECO:0000256" key="2">
    <source>
        <dbReference type="SAM" id="Phobius"/>
    </source>
</evidence>
<gene>
    <name evidence="3" type="ORF">QBC42DRAFT_23191</name>
</gene>
<keyword evidence="2" id="KW-0472">Membrane</keyword>
<feature type="region of interest" description="Disordered" evidence="1">
    <location>
        <begin position="1"/>
        <end position="111"/>
    </location>
</feature>
<evidence type="ECO:0000256" key="1">
    <source>
        <dbReference type="SAM" id="MobiDB-lite"/>
    </source>
</evidence>
<evidence type="ECO:0000313" key="4">
    <source>
        <dbReference type="Proteomes" id="UP001321749"/>
    </source>
</evidence>
<feature type="compositionally biased region" description="Basic and acidic residues" evidence="1">
    <location>
        <begin position="18"/>
        <end position="30"/>
    </location>
</feature>
<comment type="caution">
    <text evidence="3">The sequence shown here is derived from an EMBL/GenBank/DDBJ whole genome shotgun (WGS) entry which is preliminary data.</text>
</comment>
<feature type="transmembrane region" description="Helical" evidence="2">
    <location>
        <begin position="144"/>
        <end position="169"/>
    </location>
</feature>
<accession>A0AAV9HFC5</accession>
<dbReference type="Proteomes" id="UP001321749">
    <property type="component" value="Unassembled WGS sequence"/>
</dbReference>
<keyword evidence="2" id="KW-1133">Transmembrane helix</keyword>
<dbReference type="AlphaFoldDB" id="A0AAV9HFC5"/>
<dbReference type="EMBL" id="MU865067">
    <property type="protein sequence ID" value="KAK4458495.1"/>
    <property type="molecule type" value="Genomic_DNA"/>
</dbReference>
<evidence type="ECO:0000313" key="3">
    <source>
        <dbReference type="EMBL" id="KAK4458495.1"/>
    </source>
</evidence>
<reference evidence="3" key="1">
    <citation type="journal article" date="2023" name="Mol. Phylogenet. Evol.">
        <title>Genome-scale phylogeny and comparative genomics of the fungal order Sordariales.</title>
        <authorList>
            <person name="Hensen N."/>
            <person name="Bonometti L."/>
            <person name="Westerberg I."/>
            <person name="Brannstrom I.O."/>
            <person name="Guillou S."/>
            <person name="Cros-Aarteil S."/>
            <person name="Calhoun S."/>
            <person name="Haridas S."/>
            <person name="Kuo A."/>
            <person name="Mondo S."/>
            <person name="Pangilinan J."/>
            <person name="Riley R."/>
            <person name="LaButti K."/>
            <person name="Andreopoulos B."/>
            <person name="Lipzen A."/>
            <person name="Chen C."/>
            <person name="Yan M."/>
            <person name="Daum C."/>
            <person name="Ng V."/>
            <person name="Clum A."/>
            <person name="Steindorff A."/>
            <person name="Ohm R.A."/>
            <person name="Martin F."/>
            <person name="Silar P."/>
            <person name="Natvig D.O."/>
            <person name="Lalanne C."/>
            <person name="Gautier V."/>
            <person name="Ament-Velasquez S.L."/>
            <person name="Kruys A."/>
            <person name="Hutchinson M.I."/>
            <person name="Powell A.J."/>
            <person name="Barry K."/>
            <person name="Miller A.N."/>
            <person name="Grigoriev I.V."/>
            <person name="Debuchy R."/>
            <person name="Gladieux P."/>
            <person name="Hiltunen Thoren M."/>
            <person name="Johannesson H."/>
        </authorList>
    </citation>
    <scope>NUCLEOTIDE SEQUENCE</scope>
    <source>
        <strain evidence="3">PSN324</strain>
    </source>
</reference>
<feature type="compositionally biased region" description="Polar residues" evidence="1">
    <location>
        <begin position="1"/>
        <end position="11"/>
    </location>
</feature>
<keyword evidence="4" id="KW-1185">Reference proteome</keyword>
<reference evidence="3" key="2">
    <citation type="submission" date="2023-06" db="EMBL/GenBank/DDBJ databases">
        <authorList>
            <consortium name="Lawrence Berkeley National Laboratory"/>
            <person name="Mondo S.J."/>
            <person name="Hensen N."/>
            <person name="Bonometti L."/>
            <person name="Westerberg I."/>
            <person name="Brannstrom I.O."/>
            <person name="Guillou S."/>
            <person name="Cros-Aarteil S."/>
            <person name="Calhoun S."/>
            <person name="Haridas S."/>
            <person name="Kuo A."/>
            <person name="Pangilinan J."/>
            <person name="Riley R."/>
            <person name="Labutti K."/>
            <person name="Andreopoulos B."/>
            <person name="Lipzen A."/>
            <person name="Chen C."/>
            <person name="Yanf M."/>
            <person name="Daum C."/>
            <person name="Ng V."/>
            <person name="Clum A."/>
            <person name="Steindorff A."/>
            <person name="Ohm R."/>
            <person name="Martin F."/>
            <person name="Silar P."/>
            <person name="Natvig D."/>
            <person name="Lalanne C."/>
            <person name="Gautier V."/>
            <person name="Ament-Velasquez S.L."/>
            <person name="Kruys A."/>
            <person name="Hutchinson M.I."/>
            <person name="Powell A.J."/>
            <person name="Barry K."/>
            <person name="Miller A.N."/>
            <person name="Grigoriev I.V."/>
            <person name="Debuchy R."/>
            <person name="Gladieux P."/>
            <person name="Thoren M.H."/>
            <person name="Johannesson H."/>
        </authorList>
    </citation>
    <scope>NUCLEOTIDE SEQUENCE</scope>
    <source>
        <strain evidence="3">PSN324</strain>
    </source>
</reference>
<proteinExistence type="predicted"/>
<organism evidence="3 4">
    <name type="scientific">Cladorrhinum samala</name>
    <dbReference type="NCBI Taxonomy" id="585594"/>
    <lineage>
        <taxon>Eukaryota</taxon>
        <taxon>Fungi</taxon>
        <taxon>Dikarya</taxon>
        <taxon>Ascomycota</taxon>
        <taxon>Pezizomycotina</taxon>
        <taxon>Sordariomycetes</taxon>
        <taxon>Sordariomycetidae</taxon>
        <taxon>Sordariales</taxon>
        <taxon>Podosporaceae</taxon>
        <taxon>Cladorrhinum</taxon>
    </lineage>
</organism>
<name>A0AAV9HFC5_9PEZI</name>
<feature type="compositionally biased region" description="Acidic residues" evidence="1">
    <location>
        <begin position="74"/>
        <end position="83"/>
    </location>
</feature>
<keyword evidence="2" id="KW-0812">Transmembrane</keyword>
<sequence length="170" mass="18970">MNGNPESSIKFTNPPPWENKEKPRGDRTNDEVVGITPRDELPSSSASSVTAAGDEEHMTPSDESASFLSHSEDGYDEDEDEIGEGSGMGKDDYDEEKGSLRLPRKRPQPRAAAAAATVTTAVRTRPLYSEEEERAVIKKFDRKLVLFVALLYLLAFLDRSSMVFFFFFVQ</sequence>